<keyword evidence="1" id="KW-0805">Transcription regulation</keyword>
<dbReference type="SUPFAM" id="SSF53822">
    <property type="entry name" value="Periplasmic binding protein-like I"/>
    <property type="match status" value="1"/>
</dbReference>
<dbReference type="GO" id="GO:0003700">
    <property type="term" value="F:DNA-binding transcription factor activity"/>
    <property type="evidence" value="ECO:0007669"/>
    <property type="project" value="TreeGrafter"/>
</dbReference>
<dbReference type="SMART" id="SM00354">
    <property type="entry name" value="HTH_LACI"/>
    <property type="match status" value="1"/>
</dbReference>
<evidence type="ECO:0000259" key="4">
    <source>
        <dbReference type="PROSITE" id="PS50932"/>
    </source>
</evidence>
<dbReference type="Proteomes" id="UP000582646">
    <property type="component" value="Unassembled WGS sequence"/>
</dbReference>
<dbReference type="AlphaFoldDB" id="A0A846X527"/>
<keyword evidence="6" id="KW-1185">Reference proteome</keyword>
<dbReference type="Pfam" id="PF13377">
    <property type="entry name" value="Peripla_BP_3"/>
    <property type="match status" value="1"/>
</dbReference>
<accession>A0A846X527</accession>
<dbReference type="PANTHER" id="PTHR30146:SF153">
    <property type="entry name" value="LACTOSE OPERON REPRESSOR"/>
    <property type="match status" value="1"/>
</dbReference>
<evidence type="ECO:0000313" key="5">
    <source>
        <dbReference type="EMBL" id="NKY20514.1"/>
    </source>
</evidence>
<dbReference type="SUPFAM" id="SSF47413">
    <property type="entry name" value="lambda repressor-like DNA-binding domains"/>
    <property type="match status" value="1"/>
</dbReference>
<proteinExistence type="predicted"/>
<dbReference type="CDD" id="cd01392">
    <property type="entry name" value="HTH_LacI"/>
    <property type="match status" value="1"/>
</dbReference>
<keyword evidence="2" id="KW-0238">DNA-binding</keyword>
<dbReference type="PROSITE" id="PS50932">
    <property type="entry name" value="HTH_LACI_2"/>
    <property type="match status" value="1"/>
</dbReference>
<organism evidence="5 6">
    <name type="scientific">Tsukamurella spumae</name>
    <dbReference type="NCBI Taxonomy" id="44753"/>
    <lineage>
        <taxon>Bacteria</taxon>
        <taxon>Bacillati</taxon>
        <taxon>Actinomycetota</taxon>
        <taxon>Actinomycetes</taxon>
        <taxon>Mycobacteriales</taxon>
        <taxon>Tsukamurellaceae</taxon>
        <taxon>Tsukamurella</taxon>
    </lineage>
</organism>
<dbReference type="Pfam" id="PF00356">
    <property type="entry name" value="LacI"/>
    <property type="match status" value="1"/>
</dbReference>
<dbReference type="InterPro" id="IPR028082">
    <property type="entry name" value="Peripla_BP_I"/>
</dbReference>
<evidence type="ECO:0000256" key="2">
    <source>
        <dbReference type="ARBA" id="ARBA00023125"/>
    </source>
</evidence>
<sequence>MSRRPRIADVARRAGVSVTTVSHTFSGNGVVAAATRERVQAAAHELGYRPDVLAQGLRRNRLTVLALVARPLDRISPDQLHGVDYFLRFAGAAAISALDAGYCLMLVGDPARDDAPSAALAAEGILLTEPILGDPLIALCERIGTPCVTVGLPPREDGTWDDDAPGHVGIETERITVDVLDHLAAAGSRAIAFLAADEQDEWSLRSIEVYRRWCSDRGVPERVVLHADAVGAEAGRDAVDRWFPPGAVPGADGVPDALFCLAAAPAVGAAERLRERGLAVPGAVRIAVGSDAEEARAAELTAVDLQPEELARRAVTTLVAMLRGTDVPVLSSGVGRLVVRGSTVRGSTAR</sequence>
<dbReference type="EMBL" id="JAAXOQ010000034">
    <property type="protein sequence ID" value="NKY20514.1"/>
    <property type="molecule type" value="Genomic_DNA"/>
</dbReference>
<dbReference type="PANTHER" id="PTHR30146">
    <property type="entry name" value="LACI-RELATED TRANSCRIPTIONAL REPRESSOR"/>
    <property type="match status" value="1"/>
</dbReference>
<evidence type="ECO:0000313" key="6">
    <source>
        <dbReference type="Proteomes" id="UP000582646"/>
    </source>
</evidence>
<name>A0A846X527_9ACTN</name>
<protein>
    <submittedName>
        <fullName evidence="5">LacI family transcriptional regulator</fullName>
    </submittedName>
</protein>
<evidence type="ECO:0000256" key="1">
    <source>
        <dbReference type="ARBA" id="ARBA00023015"/>
    </source>
</evidence>
<evidence type="ECO:0000256" key="3">
    <source>
        <dbReference type="ARBA" id="ARBA00023163"/>
    </source>
</evidence>
<dbReference type="InterPro" id="IPR010982">
    <property type="entry name" value="Lambda_DNA-bd_dom_sf"/>
</dbReference>
<dbReference type="GO" id="GO:0000976">
    <property type="term" value="F:transcription cis-regulatory region binding"/>
    <property type="evidence" value="ECO:0007669"/>
    <property type="project" value="TreeGrafter"/>
</dbReference>
<reference evidence="5 6" key="1">
    <citation type="submission" date="2020-04" db="EMBL/GenBank/DDBJ databases">
        <title>MicrobeNet Type strains.</title>
        <authorList>
            <person name="Nicholson A.C."/>
        </authorList>
    </citation>
    <scope>NUCLEOTIDE SEQUENCE [LARGE SCALE GENOMIC DNA]</scope>
    <source>
        <strain evidence="5 6">DSM 44113</strain>
    </source>
</reference>
<dbReference type="RefSeq" id="WP_168547446.1">
    <property type="nucleotide sequence ID" value="NZ_BAAAKS010000043.1"/>
</dbReference>
<dbReference type="InterPro" id="IPR046335">
    <property type="entry name" value="LacI/GalR-like_sensor"/>
</dbReference>
<dbReference type="Gene3D" id="3.40.50.2300">
    <property type="match status" value="1"/>
</dbReference>
<dbReference type="Gene3D" id="1.10.260.40">
    <property type="entry name" value="lambda repressor-like DNA-binding domains"/>
    <property type="match status" value="1"/>
</dbReference>
<feature type="domain" description="HTH lacI-type" evidence="4">
    <location>
        <begin position="5"/>
        <end position="59"/>
    </location>
</feature>
<comment type="caution">
    <text evidence="5">The sequence shown here is derived from an EMBL/GenBank/DDBJ whole genome shotgun (WGS) entry which is preliminary data.</text>
</comment>
<keyword evidence="3" id="KW-0804">Transcription</keyword>
<gene>
    <name evidence="5" type="ORF">HF999_19350</name>
</gene>
<dbReference type="InterPro" id="IPR000843">
    <property type="entry name" value="HTH_LacI"/>
</dbReference>